<dbReference type="Gene3D" id="3.10.450.240">
    <property type="match status" value="1"/>
</dbReference>
<keyword evidence="2" id="KW-1185">Reference proteome</keyword>
<sequence>MGQPKAQKSMAVKQKESMERMAASGEILDYLGVLRGTFVPPTGRNLPSLFSDWRGRRTILYYQLVSWYHVLQSRFIAFWLVKPRLKLEKAQTPAIAQALYKDMYTALAGGEVELGKIERHLHPGLKSSLRARIAQRAPNTFMQWKLHRYMAPRECVYFKFGLLDMSGPRTERTGMIQAVVRIKSQQSLLTFQRRRIKDPANPRGPPVMTEVPVDRDGKVIVDFDQEVEERQSLKTVEEYFVIERTLFKGVLGPWRAWGTTHETTLAEIRKMEKAKAR</sequence>
<dbReference type="AlphaFoldDB" id="M3ARF3"/>
<evidence type="ECO:0000313" key="2">
    <source>
        <dbReference type="Proteomes" id="UP000016931"/>
    </source>
</evidence>
<proteinExistence type="predicted"/>
<organism evidence="1 2">
    <name type="scientific">Sphaerulina musiva (strain SO2202)</name>
    <name type="common">Poplar stem canker fungus</name>
    <name type="synonym">Septoria musiva</name>
    <dbReference type="NCBI Taxonomy" id="692275"/>
    <lineage>
        <taxon>Eukaryota</taxon>
        <taxon>Fungi</taxon>
        <taxon>Dikarya</taxon>
        <taxon>Ascomycota</taxon>
        <taxon>Pezizomycotina</taxon>
        <taxon>Dothideomycetes</taxon>
        <taxon>Dothideomycetidae</taxon>
        <taxon>Mycosphaerellales</taxon>
        <taxon>Mycosphaerellaceae</taxon>
        <taxon>Sphaerulina</taxon>
    </lineage>
</organism>
<dbReference type="eggNOG" id="ENOG502SAX9">
    <property type="taxonomic scope" value="Eukaryota"/>
</dbReference>
<dbReference type="Pfam" id="PF07961">
    <property type="entry name" value="MBA1"/>
    <property type="match status" value="1"/>
</dbReference>
<dbReference type="STRING" id="692275.M3ARF3"/>
<dbReference type="GO" id="GO:0005743">
    <property type="term" value="C:mitochondrial inner membrane"/>
    <property type="evidence" value="ECO:0007669"/>
    <property type="project" value="InterPro"/>
</dbReference>
<dbReference type="Proteomes" id="UP000016931">
    <property type="component" value="Unassembled WGS sequence"/>
</dbReference>
<dbReference type="GeneID" id="27904530"/>
<gene>
    <name evidence="1" type="ORF">SEPMUDRAFT_152352</name>
</gene>
<evidence type="ECO:0000313" key="1">
    <source>
        <dbReference type="EMBL" id="EMF08059.1"/>
    </source>
</evidence>
<protein>
    <recommendedName>
        <fullName evidence="3">Tim44-like domain-containing protein</fullName>
    </recommendedName>
</protein>
<evidence type="ECO:0008006" key="3">
    <source>
        <dbReference type="Google" id="ProtNLM"/>
    </source>
</evidence>
<dbReference type="RefSeq" id="XP_016756180.1">
    <property type="nucleotide sequence ID" value="XM_016907393.1"/>
</dbReference>
<dbReference type="InterPro" id="IPR024621">
    <property type="entry name" value="Mba1"/>
</dbReference>
<dbReference type="HOGENOM" id="CLU_055139_1_0_1"/>
<dbReference type="EMBL" id="KB456272">
    <property type="protein sequence ID" value="EMF08059.1"/>
    <property type="molecule type" value="Genomic_DNA"/>
</dbReference>
<dbReference type="OrthoDB" id="19619at2759"/>
<dbReference type="GO" id="GO:0032979">
    <property type="term" value="P:protein insertion into mitochondrial inner membrane from matrix"/>
    <property type="evidence" value="ECO:0007669"/>
    <property type="project" value="InterPro"/>
</dbReference>
<name>M3ARF3_SPHMS</name>
<accession>M3ARF3</accession>
<reference evidence="1 2" key="1">
    <citation type="journal article" date="2012" name="PLoS Pathog.">
        <title>Diverse lifestyles and strategies of plant pathogenesis encoded in the genomes of eighteen Dothideomycetes fungi.</title>
        <authorList>
            <person name="Ohm R.A."/>
            <person name="Feau N."/>
            <person name="Henrissat B."/>
            <person name="Schoch C.L."/>
            <person name="Horwitz B.A."/>
            <person name="Barry K.W."/>
            <person name="Condon B.J."/>
            <person name="Copeland A.C."/>
            <person name="Dhillon B."/>
            <person name="Glaser F."/>
            <person name="Hesse C.N."/>
            <person name="Kosti I."/>
            <person name="LaButti K."/>
            <person name="Lindquist E.A."/>
            <person name="Lucas S."/>
            <person name="Salamov A.A."/>
            <person name="Bradshaw R.E."/>
            <person name="Ciuffetti L."/>
            <person name="Hamelin R.C."/>
            <person name="Kema G.H.J."/>
            <person name="Lawrence C."/>
            <person name="Scott J.A."/>
            <person name="Spatafora J.W."/>
            <person name="Turgeon B.G."/>
            <person name="de Wit P.J.G.M."/>
            <person name="Zhong S."/>
            <person name="Goodwin S.B."/>
            <person name="Grigoriev I.V."/>
        </authorList>
    </citation>
    <scope>NUCLEOTIDE SEQUENCE [LARGE SCALE GENOMIC DNA]</scope>
    <source>
        <strain evidence="1 2">SO2202</strain>
    </source>
</reference>